<keyword evidence="2" id="KW-1185">Reference proteome</keyword>
<name>A0A4Y2VHI8_ARAVE</name>
<proteinExistence type="predicted"/>
<gene>
    <name evidence="1" type="ORF">AVEN_237739_1</name>
</gene>
<sequence>MAQFLPSLPLPTPVAHRIGLAATFFLTSDKKKEGPIKPTHIKSHYGLTVMYVATLSVEDFVKGIWQPSVRDMFTDDSCWSRVILNALTICYKGNYMQ</sequence>
<dbReference type="AlphaFoldDB" id="A0A4Y2VHI8"/>
<dbReference type="Proteomes" id="UP000499080">
    <property type="component" value="Unassembled WGS sequence"/>
</dbReference>
<protein>
    <submittedName>
        <fullName evidence="1">Uncharacterized protein</fullName>
    </submittedName>
</protein>
<accession>A0A4Y2VHI8</accession>
<evidence type="ECO:0000313" key="1">
    <source>
        <dbReference type="EMBL" id="GBO23207.1"/>
    </source>
</evidence>
<comment type="caution">
    <text evidence="1">The sequence shown here is derived from an EMBL/GenBank/DDBJ whole genome shotgun (WGS) entry which is preliminary data.</text>
</comment>
<reference evidence="1 2" key="1">
    <citation type="journal article" date="2019" name="Sci. Rep.">
        <title>Orb-weaving spider Araneus ventricosus genome elucidates the spidroin gene catalogue.</title>
        <authorList>
            <person name="Kono N."/>
            <person name="Nakamura H."/>
            <person name="Ohtoshi R."/>
            <person name="Moran D.A.P."/>
            <person name="Shinohara A."/>
            <person name="Yoshida Y."/>
            <person name="Fujiwara M."/>
            <person name="Mori M."/>
            <person name="Tomita M."/>
            <person name="Arakawa K."/>
        </authorList>
    </citation>
    <scope>NUCLEOTIDE SEQUENCE [LARGE SCALE GENOMIC DNA]</scope>
</reference>
<evidence type="ECO:0000313" key="2">
    <source>
        <dbReference type="Proteomes" id="UP000499080"/>
    </source>
</evidence>
<organism evidence="1 2">
    <name type="scientific">Araneus ventricosus</name>
    <name type="common">Orbweaver spider</name>
    <name type="synonym">Epeira ventricosa</name>
    <dbReference type="NCBI Taxonomy" id="182803"/>
    <lineage>
        <taxon>Eukaryota</taxon>
        <taxon>Metazoa</taxon>
        <taxon>Ecdysozoa</taxon>
        <taxon>Arthropoda</taxon>
        <taxon>Chelicerata</taxon>
        <taxon>Arachnida</taxon>
        <taxon>Araneae</taxon>
        <taxon>Araneomorphae</taxon>
        <taxon>Entelegynae</taxon>
        <taxon>Araneoidea</taxon>
        <taxon>Araneidae</taxon>
        <taxon>Araneus</taxon>
    </lineage>
</organism>
<dbReference type="EMBL" id="BGPR01046233">
    <property type="protein sequence ID" value="GBO23207.1"/>
    <property type="molecule type" value="Genomic_DNA"/>
</dbReference>